<accession>A0A9W9Z872</accession>
<proteinExistence type="predicted"/>
<reference evidence="2" key="1">
    <citation type="submission" date="2023-01" db="EMBL/GenBank/DDBJ databases">
        <title>Genome assembly of the deep-sea coral Lophelia pertusa.</title>
        <authorList>
            <person name="Herrera S."/>
            <person name="Cordes E."/>
        </authorList>
    </citation>
    <scope>NUCLEOTIDE SEQUENCE</scope>
    <source>
        <strain evidence="2">USNM1676648</strain>
        <tissue evidence="2">Polyp</tissue>
    </source>
</reference>
<evidence type="ECO:0000259" key="1">
    <source>
        <dbReference type="Pfam" id="PF20231"/>
    </source>
</evidence>
<dbReference type="EMBL" id="MU826387">
    <property type="protein sequence ID" value="KAJ7376892.1"/>
    <property type="molecule type" value="Genomic_DNA"/>
</dbReference>
<evidence type="ECO:0000313" key="3">
    <source>
        <dbReference type="Proteomes" id="UP001163046"/>
    </source>
</evidence>
<organism evidence="2 3">
    <name type="scientific">Desmophyllum pertusum</name>
    <dbReference type="NCBI Taxonomy" id="174260"/>
    <lineage>
        <taxon>Eukaryota</taxon>
        <taxon>Metazoa</taxon>
        <taxon>Cnidaria</taxon>
        <taxon>Anthozoa</taxon>
        <taxon>Hexacorallia</taxon>
        <taxon>Scleractinia</taxon>
        <taxon>Caryophylliina</taxon>
        <taxon>Caryophylliidae</taxon>
        <taxon>Desmophyllum</taxon>
    </lineage>
</organism>
<feature type="domain" description="DUF6589" evidence="1">
    <location>
        <begin position="2"/>
        <end position="97"/>
    </location>
</feature>
<gene>
    <name evidence="2" type="ORF">OS493_031771</name>
</gene>
<dbReference type="Proteomes" id="UP001163046">
    <property type="component" value="Unassembled WGS sequence"/>
</dbReference>
<comment type="caution">
    <text evidence="2">The sequence shown here is derived from an EMBL/GenBank/DDBJ whole genome shotgun (WGS) entry which is preliminary data.</text>
</comment>
<evidence type="ECO:0000313" key="2">
    <source>
        <dbReference type="EMBL" id="KAJ7376892.1"/>
    </source>
</evidence>
<dbReference type="InterPro" id="IPR046496">
    <property type="entry name" value="DUF6589"/>
</dbReference>
<sequence>MVMLPLFSQLQKRNYWTEAFVHLTNITAAWPLATRKILQSNCSVNVKGRKGHNIALDEWVETYLVQPLKNYASGHSSVNILKLLTVNLEAIGAVREAFGGHETFNVHPTTRHTEQDPFPDQLKGMWFCLKQKFFQPSEDQNFIPRLTNQGEEKGKVSMTLVDVYKQGKEKVTQNFGQKLFNTFHVLSDGGTVSDEPVAEENQD</sequence>
<protein>
    <recommendedName>
        <fullName evidence="1">DUF6589 domain-containing protein</fullName>
    </recommendedName>
</protein>
<dbReference type="Pfam" id="PF20231">
    <property type="entry name" value="DUF6589"/>
    <property type="match status" value="1"/>
</dbReference>
<dbReference type="AlphaFoldDB" id="A0A9W9Z872"/>
<dbReference type="OrthoDB" id="5987001at2759"/>
<keyword evidence="3" id="KW-1185">Reference proteome</keyword>
<name>A0A9W9Z872_9CNID</name>